<dbReference type="PATRIC" id="fig|1705389.3.peg.4128"/>
<evidence type="ECO:0000313" key="1">
    <source>
        <dbReference type="EMBL" id="KOX94274.1"/>
    </source>
</evidence>
<gene>
    <name evidence="1" type="ORF">AMR74_15955</name>
</gene>
<keyword evidence="2" id="KW-1185">Reference proteome</keyword>
<sequence length="166" mass="17906">MKKGSEGYLINEDGFLEYHGSKDDEYIFEAVEGMNKAKRNGEANFVMKDGQVIVEDVPTITRQDSCAGQNGYNGKLQYNGYKHTFKLDHCNTRELIDLLIAGTAVSQVAALLTAATGNVPAALVVECAAIILAAGWQIIDNNNEGEGVEVVFFLPNVIGVPGVNPQ</sequence>
<dbReference type="EMBL" id="LIST01000009">
    <property type="protein sequence ID" value="KOX94274.1"/>
    <property type="molecule type" value="Genomic_DNA"/>
</dbReference>
<comment type="caution">
    <text evidence="1">The sequence shown here is derived from an EMBL/GenBank/DDBJ whole genome shotgun (WGS) entry which is preliminary data.</text>
</comment>
<name>A0A0N0BPQ3_9EURY</name>
<evidence type="ECO:0000313" key="2">
    <source>
        <dbReference type="Proteomes" id="UP000037747"/>
    </source>
</evidence>
<proteinExistence type="predicted"/>
<dbReference type="OrthoDB" id="382484at2157"/>
<accession>A0A0N0BPQ3</accession>
<reference evidence="1 2" key="1">
    <citation type="submission" date="2015-08" db="EMBL/GenBank/DDBJ databases">
        <title>Genomes of Isolates from Cabo Rojo, PR.</title>
        <authorList>
            <person name="Sanchez-Nieves R.L."/>
            <person name="Montalvo-Rodriguez R."/>
        </authorList>
    </citation>
    <scope>NUCLEOTIDE SEQUENCE [LARGE SCALE GENOMIC DNA]</scope>
    <source>
        <strain evidence="1 2">5</strain>
    </source>
</reference>
<organism evidence="1 2">
    <name type="scientific">Halorubrum tropicale</name>
    <dbReference type="NCBI Taxonomy" id="1765655"/>
    <lineage>
        <taxon>Archaea</taxon>
        <taxon>Methanobacteriati</taxon>
        <taxon>Methanobacteriota</taxon>
        <taxon>Stenosarchaea group</taxon>
        <taxon>Halobacteria</taxon>
        <taxon>Halobacteriales</taxon>
        <taxon>Haloferacaceae</taxon>
        <taxon>Halorubrum</taxon>
    </lineage>
</organism>
<protein>
    <submittedName>
        <fullName evidence="1">Uncharacterized protein</fullName>
    </submittedName>
</protein>
<dbReference type="Proteomes" id="UP000037747">
    <property type="component" value="Unassembled WGS sequence"/>
</dbReference>
<dbReference type="RefSeq" id="WP_053773033.1">
    <property type="nucleotide sequence ID" value="NZ_LIST01000009.1"/>
</dbReference>
<dbReference type="AlphaFoldDB" id="A0A0N0BPQ3"/>